<comment type="caution">
    <text evidence="2">The sequence shown here is derived from an EMBL/GenBank/DDBJ whole genome shotgun (WGS) entry which is preliminary data.</text>
</comment>
<dbReference type="EMBL" id="NEXX01000001">
    <property type="protein sequence ID" value="OUY08446.1"/>
    <property type="molecule type" value="Genomic_DNA"/>
</dbReference>
<sequence>MSRFYTVLMTDAAAEDLPLIYDYIAGQDGIFRADDVLDRFLTLIDDLSAFSESGNYPKELIGLGIQDYRQIFVYTYRLIYRIVEQEVIIYLVVDGRGDLNSVLAQRLLAR</sequence>
<organism evidence="2 3">
    <name type="scientific">Acinetobacter populi</name>
    <dbReference type="NCBI Taxonomy" id="1582270"/>
    <lineage>
        <taxon>Bacteria</taxon>
        <taxon>Pseudomonadati</taxon>
        <taxon>Pseudomonadota</taxon>
        <taxon>Gammaproteobacteria</taxon>
        <taxon>Moraxellales</taxon>
        <taxon>Moraxellaceae</taxon>
        <taxon>Acinetobacter</taxon>
    </lineage>
</organism>
<dbReference type="RefSeq" id="WP_087619114.1">
    <property type="nucleotide sequence ID" value="NZ_NEXX01000001.1"/>
</dbReference>
<evidence type="ECO:0000313" key="3">
    <source>
        <dbReference type="Proteomes" id="UP000196536"/>
    </source>
</evidence>
<gene>
    <name evidence="2" type="ORF">CAP51_02170</name>
</gene>
<dbReference type="Proteomes" id="UP000196536">
    <property type="component" value="Unassembled WGS sequence"/>
</dbReference>
<dbReference type="OrthoDB" id="9798046at2"/>
<reference evidence="2 3" key="1">
    <citation type="submission" date="2017-05" db="EMBL/GenBank/DDBJ databases">
        <title>Acinetobacter populi ANC 5415 (= PBJ7), whole genome shotgun sequencing project.</title>
        <authorList>
            <person name="Nemec A."/>
            <person name="Radolfova-Krizova L."/>
        </authorList>
    </citation>
    <scope>NUCLEOTIDE SEQUENCE [LARGE SCALE GENOMIC DNA]</scope>
    <source>
        <strain evidence="2 3">PBJ7</strain>
    </source>
</reference>
<name>A0A1Z9Z1Y8_9GAMM</name>
<keyword evidence="1" id="KW-1277">Toxin-antitoxin system</keyword>
<dbReference type="Pfam" id="PF05016">
    <property type="entry name" value="ParE_toxin"/>
    <property type="match status" value="1"/>
</dbReference>
<dbReference type="SUPFAM" id="SSF143011">
    <property type="entry name" value="RelE-like"/>
    <property type="match status" value="1"/>
</dbReference>
<protein>
    <submittedName>
        <fullName evidence="2">Plasmid stabilization protein</fullName>
    </submittedName>
</protein>
<proteinExistence type="predicted"/>
<evidence type="ECO:0000256" key="1">
    <source>
        <dbReference type="ARBA" id="ARBA00022649"/>
    </source>
</evidence>
<evidence type="ECO:0000313" key="2">
    <source>
        <dbReference type="EMBL" id="OUY08446.1"/>
    </source>
</evidence>
<accession>A0A1Z9Z1Y8</accession>
<dbReference type="Gene3D" id="3.30.2310.20">
    <property type="entry name" value="RelE-like"/>
    <property type="match status" value="1"/>
</dbReference>
<keyword evidence="3" id="KW-1185">Reference proteome</keyword>
<dbReference type="InterPro" id="IPR007712">
    <property type="entry name" value="RelE/ParE_toxin"/>
</dbReference>
<dbReference type="AlphaFoldDB" id="A0A1Z9Z1Y8"/>
<dbReference type="InterPro" id="IPR035093">
    <property type="entry name" value="RelE/ParE_toxin_dom_sf"/>
</dbReference>